<accession>F3FY95</accession>
<name>F3FY95_PSESX</name>
<feature type="non-terminal residue" evidence="1">
    <location>
        <position position="1"/>
    </location>
</feature>
<organism evidence="1 2">
    <name type="scientific">Pseudomonas syringae pv. japonica str. M301072</name>
    <dbReference type="NCBI Taxonomy" id="629262"/>
    <lineage>
        <taxon>Bacteria</taxon>
        <taxon>Pseudomonadati</taxon>
        <taxon>Pseudomonadota</taxon>
        <taxon>Gammaproteobacteria</taxon>
        <taxon>Pseudomonadales</taxon>
        <taxon>Pseudomonadaceae</taxon>
        <taxon>Pseudomonas</taxon>
        <taxon>Pseudomonas syringae</taxon>
    </lineage>
</organism>
<sequence>PTFGGHTNLLWGAMHGDFGNSLTLNRPVSELLIERLPQTLSLAGLAIVLSLIGG</sequence>
<protein>
    <submittedName>
        <fullName evidence="1">Binding-protein dependent transport system inner membrane protein</fullName>
    </submittedName>
</protein>
<evidence type="ECO:0000313" key="2">
    <source>
        <dbReference type="Proteomes" id="UP000004471"/>
    </source>
</evidence>
<reference evidence="1 2" key="1">
    <citation type="journal article" date="2011" name="PLoS Pathog.">
        <title>Dynamic evolution of pathogenicity revealed by sequencing and comparative genomics of 19 Pseudomonas syringae isolates.</title>
        <authorList>
            <person name="Baltrus D.A."/>
            <person name="Nishimura M.T."/>
            <person name="Romanchuk A."/>
            <person name="Chang J.H."/>
            <person name="Mukhtar M.S."/>
            <person name="Cherkis K."/>
            <person name="Roach J."/>
            <person name="Grant S.R."/>
            <person name="Jones C.D."/>
            <person name="Dangl J.L."/>
        </authorList>
    </citation>
    <scope>NUCLEOTIDE SEQUENCE [LARGE SCALE GENOMIC DNA]</scope>
    <source>
        <strain evidence="2">M301072PT</strain>
    </source>
</reference>
<dbReference type="AlphaFoldDB" id="F3FY95"/>
<feature type="non-terminal residue" evidence="1">
    <location>
        <position position="54"/>
    </location>
</feature>
<evidence type="ECO:0000313" key="1">
    <source>
        <dbReference type="EMBL" id="EGH35187.1"/>
    </source>
</evidence>
<proteinExistence type="predicted"/>
<dbReference type="EMBL" id="AEAH01003337">
    <property type="protein sequence ID" value="EGH35187.1"/>
    <property type="molecule type" value="Genomic_DNA"/>
</dbReference>
<dbReference type="Proteomes" id="UP000004471">
    <property type="component" value="Unassembled WGS sequence"/>
</dbReference>
<gene>
    <name evidence="1" type="ORF">PSYJA_41807</name>
</gene>
<comment type="caution">
    <text evidence="1">The sequence shown here is derived from an EMBL/GenBank/DDBJ whole genome shotgun (WGS) entry which is preliminary data.</text>
</comment>